<protein>
    <submittedName>
        <fullName evidence="1">Uncharacterized protein</fullName>
    </submittedName>
</protein>
<reference evidence="1" key="1">
    <citation type="submission" date="2020-05" db="EMBL/GenBank/DDBJ databases">
        <authorList>
            <person name="Chiriac C."/>
            <person name="Salcher M."/>
            <person name="Ghai R."/>
            <person name="Kavagutti S V."/>
        </authorList>
    </citation>
    <scope>NUCLEOTIDE SEQUENCE</scope>
</reference>
<dbReference type="EMBL" id="LR797316">
    <property type="protein sequence ID" value="CAB4203040.1"/>
    <property type="molecule type" value="Genomic_DNA"/>
</dbReference>
<evidence type="ECO:0000313" key="1">
    <source>
        <dbReference type="EMBL" id="CAB4203040.1"/>
    </source>
</evidence>
<gene>
    <name evidence="1" type="ORF">UFOVP1365_32</name>
</gene>
<proteinExistence type="predicted"/>
<accession>A0A6J5S566</accession>
<organism evidence="1">
    <name type="scientific">uncultured Caudovirales phage</name>
    <dbReference type="NCBI Taxonomy" id="2100421"/>
    <lineage>
        <taxon>Viruses</taxon>
        <taxon>Duplodnaviria</taxon>
        <taxon>Heunggongvirae</taxon>
        <taxon>Uroviricota</taxon>
        <taxon>Caudoviricetes</taxon>
        <taxon>Peduoviridae</taxon>
        <taxon>Maltschvirus</taxon>
        <taxon>Maltschvirus maltsch</taxon>
    </lineage>
</organism>
<sequence length="81" mass="9331">MNQEELKARAWVDQKKAEGTTKDGFFKSKEWAISFMPVDAQPKDAYIAGRKEALREILEFLGDKDKVIMSVDLKEKIHSML</sequence>
<name>A0A6J5S566_9CAUD</name>